<gene>
    <name evidence="1" type="ORF">EV203_10874</name>
</gene>
<name>A0A117KVB1_9THEO</name>
<sequence length="73" mass="8117">MIKVKLFATFREGRQKEVNFDYFEGITGRFIINKLNIKEKDVAIFLVNGLDGKLDDPLSDGDVISLFPPVGGG</sequence>
<dbReference type="InterPro" id="IPR012675">
    <property type="entry name" value="Beta-grasp_dom_sf"/>
</dbReference>
<proteinExistence type="predicted"/>
<dbReference type="RefSeq" id="WP_003868640.1">
    <property type="nucleotide sequence ID" value="NZ_SLWU01000008.1"/>
</dbReference>
<dbReference type="EMBL" id="SLWU01000008">
    <property type="protein sequence ID" value="TCO66975.1"/>
    <property type="molecule type" value="Genomic_DNA"/>
</dbReference>
<dbReference type="Proteomes" id="UP000294886">
    <property type="component" value="Unassembled WGS sequence"/>
</dbReference>
<organism evidence="1 2">
    <name type="scientific">Caldanaerobacter subterraneus</name>
    <dbReference type="NCBI Taxonomy" id="911092"/>
    <lineage>
        <taxon>Bacteria</taxon>
        <taxon>Bacillati</taxon>
        <taxon>Bacillota</taxon>
        <taxon>Clostridia</taxon>
        <taxon>Thermoanaerobacterales</taxon>
        <taxon>Thermoanaerobacteraceae</taxon>
        <taxon>Caldanaerobacter</taxon>
    </lineage>
</organism>
<dbReference type="Pfam" id="PF02597">
    <property type="entry name" value="ThiS"/>
    <property type="match status" value="1"/>
</dbReference>
<dbReference type="Gene3D" id="3.10.20.30">
    <property type="match status" value="1"/>
</dbReference>
<evidence type="ECO:0000313" key="1">
    <source>
        <dbReference type="EMBL" id="TCO66975.1"/>
    </source>
</evidence>
<accession>A0A117KVB1</accession>
<dbReference type="InterPro" id="IPR003749">
    <property type="entry name" value="ThiS/MoaD-like"/>
</dbReference>
<dbReference type="InterPro" id="IPR016155">
    <property type="entry name" value="Mopterin_synth/thiamin_S_b"/>
</dbReference>
<protein>
    <submittedName>
        <fullName evidence="1">Molybdopterin converting factor small subunit</fullName>
    </submittedName>
</protein>
<dbReference type="AlphaFoldDB" id="A0A117KVB1"/>
<evidence type="ECO:0000313" key="2">
    <source>
        <dbReference type="Proteomes" id="UP000294886"/>
    </source>
</evidence>
<comment type="caution">
    <text evidence="1">The sequence shown here is derived from an EMBL/GenBank/DDBJ whole genome shotgun (WGS) entry which is preliminary data.</text>
</comment>
<dbReference type="CDD" id="cd17040">
    <property type="entry name" value="Ubl_MoaD_like"/>
    <property type="match status" value="1"/>
</dbReference>
<reference evidence="1 2" key="1">
    <citation type="submission" date="2019-03" db="EMBL/GenBank/DDBJ databases">
        <title>Genomic Encyclopedia of Type Strains, Phase IV (KMG-IV): sequencing the most valuable type-strain genomes for metagenomic binning, comparative biology and taxonomic classification.</title>
        <authorList>
            <person name="Goeker M."/>
        </authorList>
    </citation>
    <scope>NUCLEOTIDE SEQUENCE [LARGE SCALE GENOMIC DNA]</scope>
    <source>
        <strain evidence="1 2">DSM 13054</strain>
    </source>
</reference>
<dbReference type="SUPFAM" id="SSF54285">
    <property type="entry name" value="MoaD/ThiS"/>
    <property type="match status" value="1"/>
</dbReference>